<dbReference type="OrthoDB" id="10003658at2759"/>
<accession>A0A6S7LPP7</accession>
<gene>
    <name evidence="1" type="ORF">PACLA_8A074062</name>
</gene>
<keyword evidence="2" id="KW-1185">Reference proteome</keyword>
<name>A0A6S7LPP7_PARCT</name>
<dbReference type="EMBL" id="CACRXK020026186">
    <property type="protein sequence ID" value="CAB4040032.1"/>
    <property type="molecule type" value="Genomic_DNA"/>
</dbReference>
<sequence>MYDALLKCKDDEPICVNDFAPADCRHRYEFVHKMKVPCKAILYTHSDSGPANLHFLWQVSEFIEQGELLNEVHTISKTIVKDLPKYHSRALRKEFTDCFGRATNCKAAFLREAYHRLTGDASAPETRKQAEVDERINRILDEEDTDLIWDLCSQNSGRHEHYSVFLEQCQSYISSTIETAVDERRHDTVAEGDVITHLADALSVRDLHEEVVKKCRDGTPIPSIQWLRIQFWPRRPCAKTASRYTGKLKVKFMVQACQVRAHHADDHYASALFRYEREFALKFRDHVS</sequence>
<evidence type="ECO:0000313" key="1">
    <source>
        <dbReference type="EMBL" id="CAB4040032.1"/>
    </source>
</evidence>
<reference evidence="1" key="1">
    <citation type="submission" date="2020-04" db="EMBL/GenBank/DDBJ databases">
        <authorList>
            <person name="Alioto T."/>
            <person name="Alioto T."/>
            <person name="Gomez Garrido J."/>
        </authorList>
    </citation>
    <scope>NUCLEOTIDE SEQUENCE</scope>
    <source>
        <strain evidence="1">A484AB</strain>
    </source>
</reference>
<evidence type="ECO:0000313" key="2">
    <source>
        <dbReference type="Proteomes" id="UP001152795"/>
    </source>
</evidence>
<proteinExistence type="predicted"/>
<dbReference type="AlphaFoldDB" id="A0A6S7LPP7"/>
<organism evidence="1 2">
    <name type="scientific">Paramuricea clavata</name>
    <name type="common">Red gorgonian</name>
    <name type="synonym">Violescent sea-whip</name>
    <dbReference type="NCBI Taxonomy" id="317549"/>
    <lineage>
        <taxon>Eukaryota</taxon>
        <taxon>Metazoa</taxon>
        <taxon>Cnidaria</taxon>
        <taxon>Anthozoa</taxon>
        <taxon>Octocorallia</taxon>
        <taxon>Malacalcyonacea</taxon>
        <taxon>Plexauridae</taxon>
        <taxon>Paramuricea</taxon>
    </lineage>
</organism>
<dbReference type="Proteomes" id="UP001152795">
    <property type="component" value="Unassembled WGS sequence"/>
</dbReference>
<protein>
    <submittedName>
        <fullName evidence="1">Uncharacterized protein</fullName>
    </submittedName>
</protein>
<comment type="caution">
    <text evidence="1">The sequence shown here is derived from an EMBL/GenBank/DDBJ whole genome shotgun (WGS) entry which is preliminary data.</text>
</comment>